<accession>A0ABU7EJK8</accession>
<gene>
    <name evidence="1" type="ORF">CHARACLAT_015430</name>
</gene>
<protein>
    <submittedName>
        <fullName evidence="1">Uncharacterized protein</fullName>
    </submittedName>
</protein>
<proteinExistence type="predicted"/>
<dbReference type="Proteomes" id="UP001352852">
    <property type="component" value="Unassembled WGS sequence"/>
</dbReference>
<evidence type="ECO:0000313" key="2">
    <source>
        <dbReference type="Proteomes" id="UP001352852"/>
    </source>
</evidence>
<reference evidence="1 2" key="1">
    <citation type="submission" date="2021-06" db="EMBL/GenBank/DDBJ databases">
        <authorList>
            <person name="Palmer J.M."/>
        </authorList>
    </citation>
    <scope>NUCLEOTIDE SEQUENCE [LARGE SCALE GENOMIC DNA]</scope>
    <source>
        <strain evidence="1 2">CL_MEX2019</strain>
        <tissue evidence="1">Muscle</tissue>
    </source>
</reference>
<name>A0ABU7EJK8_9TELE</name>
<organism evidence="1 2">
    <name type="scientific">Characodon lateralis</name>
    <dbReference type="NCBI Taxonomy" id="208331"/>
    <lineage>
        <taxon>Eukaryota</taxon>
        <taxon>Metazoa</taxon>
        <taxon>Chordata</taxon>
        <taxon>Craniata</taxon>
        <taxon>Vertebrata</taxon>
        <taxon>Euteleostomi</taxon>
        <taxon>Actinopterygii</taxon>
        <taxon>Neopterygii</taxon>
        <taxon>Teleostei</taxon>
        <taxon>Neoteleostei</taxon>
        <taxon>Acanthomorphata</taxon>
        <taxon>Ovalentaria</taxon>
        <taxon>Atherinomorphae</taxon>
        <taxon>Cyprinodontiformes</taxon>
        <taxon>Goodeidae</taxon>
        <taxon>Characodon</taxon>
    </lineage>
</organism>
<comment type="caution">
    <text evidence="1">The sequence shown here is derived from an EMBL/GenBank/DDBJ whole genome shotgun (WGS) entry which is preliminary data.</text>
</comment>
<keyword evidence="2" id="KW-1185">Reference proteome</keyword>
<sequence length="102" mass="11483">MEFSNPTFEGILIVNLYQCGINNTEQGRSVSFHTTTVLIAGNWKYLHSANISVAAFCEPADRQRAATGEGEATLCCSLFRIALQLRQHLCLQHFICHRKRTI</sequence>
<dbReference type="EMBL" id="JAHUTJ010058581">
    <property type="protein sequence ID" value="MED6287344.1"/>
    <property type="molecule type" value="Genomic_DNA"/>
</dbReference>
<evidence type="ECO:0000313" key="1">
    <source>
        <dbReference type="EMBL" id="MED6287344.1"/>
    </source>
</evidence>